<proteinExistence type="predicted"/>
<feature type="coiled-coil region" evidence="1">
    <location>
        <begin position="25"/>
        <end position="52"/>
    </location>
</feature>
<comment type="caution">
    <text evidence="2">The sequence shown here is derived from an EMBL/GenBank/DDBJ whole genome shotgun (WGS) entry which is preliminary data.</text>
</comment>
<evidence type="ECO:0000313" key="2">
    <source>
        <dbReference type="EMBL" id="MDA0138282.1"/>
    </source>
</evidence>
<reference evidence="2" key="1">
    <citation type="submission" date="2022-10" db="EMBL/GenBank/DDBJ databases">
        <title>The WGS of Solirubrobacter sp. CPCC 204708.</title>
        <authorList>
            <person name="Jiang Z."/>
        </authorList>
    </citation>
    <scope>NUCLEOTIDE SEQUENCE</scope>
    <source>
        <strain evidence="2">CPCC 204708</strain>
    </source>
</reference>
<sequence>MLLSRRDIDVVRHHALVHGLLQPPDADLEEIVEALREEVRTLRAQLSELRTAQS</sequence>
<keyword evidence="3" id="KW-1185">Reference proteome</keyword>
<keyword evidence="1" id="KW-0175">Coiled coil</keyword>
<protein>
    <submittedName>
        <fullName evidence="2">Uncharacterized protein</fullName>
    </submittedName>
</protein>
<gene>
    <name evidence="2" type="ORF">OJ962_12300</name>
</gene>
<name>A0ABT4RI97_9ACTN</name>
<evidence type="ECO:0000313" key="3">
    <source>
        <dbReference type="Proteomes" id="UP001147700"/>
    </source>
</evidence>
<accession>A0ABT4RI97</accession>
<dbReference type="EMBL" id="JAPCID010000015">
    <property type="protein sequence ID" value="MDA0138282.1"/>
    <property type="molecule type" value="Genomic_DNA"/>
</dbReference>
<dbReference type="Proteomes" id="UP001147700">
    <property type="component" value="Unassembled WGS sequence"/>
</dbReference>
<organism evidence="2 3">
    <name type="scientific">Solirubrobacter deserti</name>
    <dbReference type="NCBI Taxonomy" id="2282478"/>
    <lineage>
        <taxon>Bacteria</taxon>
        <taxon>Bacillati</taxon>
        <taxon>Actinomycetota</taxon>
        <taxon>Thermoleophilia</taxon>
        <taxon>Solirubrobacterales</taxon>
        <taxon>Solirubrobacteraceae</taxon>
        <taxon>Solirubrobacter</taxon>
    </lineage>
</organism>
<evidence type="ECO:0000256" key="1">
    <source>
        <dbReference type="SAM" id="Coils"/>
    </source>
</evidence>
<dbReference type="RefSeq" id="WP_202957964.1">
    <property type="nucleotide sequence ID" value="NZ_JAPCID010000015.1"/>
</dbReference>